<reference evidence="10 13" key="3">
    <citation type="submission" date="2020-07" db="EMBL/GenBank/DDBJ databases">
        <title>Sequencing the genomes of 1000 actinobacteria strains.</title>
        <authorList>
            <person name="Klenk H.-P."/>
        </authorList>
    </citation>
    <scope>NUCLEOTIDE SEQUENCE [LARGE SCALE GENOMIC DNA]</scope>
    <source>
        <strain evidence="10 13">DSM 45278</strain>
    </source>
</reference>
<dbReference type="Proteomes" id="UP000584931">
    <property type="component" value="Unassembled WGS sequence"/>
</dbReference>
<dbReference type="RefSeq" id="WP_077692743.1">
    <property type="nucleotide sequence ID" value="NZ_JACCHL010000001.1"/>
</dbReference>
<feature type="transmembrane region" description="Helical" evidence="8">
    <location>
        <begin position="215"/>
        <end position="238"/>
    </location>
</feature>
<comment type="subcellular location">
    <subcellularLocation>
        <location evidence="1">Cell membrane</location>
        <topology evidence="1">Multi-pass membrane protein</topology>
    </subcellularLocation>
</comment>
<dbReference type="Gene3D" id="1.20.1250.20">
    <property type="entry name" value="MFS general substrate transporter like domains"/>
    <property type="match status" value="1"/>
</dbReference>
<reference evidence="12" key="1">
    <citation type="submission" date="2016-08" db="EMBL/GenBank/DDBJ databases">
        <authorList>
            <person name="Tokovenko B."/>
            <person name="Kalinowski J."/>
        </authorList>
    </citation>
    <scope>NUCLEOTIDE SEQUENCE [LARGE SCALE GENOMIC DNA]</scope>
    <source>
        <strain evidence="12">UTMC102</strain>
    </source>
</reference>
<evidence type="ECO:0000256" key="6">
    <source>
        <dbReference type="ARBA" id="ARBA00023136"/>
    </source>
</evidence>
<accession>A0A1V3C6P2</accession>
<keyword evidence="3" id="KW-1003">Cell membrane</keyword>
<evidence type="ECO:0000256" key="7">
    <source>
        <dbReference type="SAM" id="MobiDB-lite"/>
    </source>
</evidence>
<feature type="region of interest" description="Disordered" evidence="7">
    <location>
        <begin position="393"/>
        <end position="418"/>
    </location>
</feature>
<evidence type="ECO:0000256" key="4">
    <source>
        <dbReference type="ARBA" id="ARBA00022692"/>
    </source>
</evidence>
<evidence type="ECO:0000256" key="1">
    <source>
        <dbReference type="ARBA" id="ARBA00004651"/>
    </source>
</evidence>
<dbReference type="InterPro" id="IPR020846">
    <property type="entry name" value="MFS_dom"/>
</dbReference>
<dbReference type="GO" id="GO:0022857">
    <property type="term" value="F:transmembrane transporter activity"/>
    <property type="evidence" value="ECO:0007669"/>
    <property type="project" value="InterPro"/>
</dbReference>
<evidence type="ECO:0000313" key="11">
    <source>
        <dbReference type="EMBL" id="OOC56302.1"/>
    </source>
</evidence>
<dbReference type="EMBL" id="JACCHL010000001">
    <property type="protein sequence ID" value="NYH52904.1"/>
    <property type="molecule type" value="Genomic_DNA"/>
</dbReference>
<feature type="transmembrane region" description="Helical" evidence="8">
    <location>
        <begin position="140"/>
        <end position="159"/>
    </location>
</feature>
<gene>
    <name evidence="10" type="ORF">HNR06_002493</name>
    <name evidence="11" type="ORF">NOSIN_22790</name>
</gene>
<dbReference type="STRING" id="501010.NOSIN_22790"/>
<evidence type="ECO:0000259" key="9">
    <source>
        <dbReference type="PROSITE" id="PS50850"/>
    </source>
</evidence>
<dbReference type="EMBL" id="MCOK01000001">
    <property type="protein sequence ID" value="OOC56302.1"/>
    <property type="molecule type" value="Genomic_DNA"/>
</dbReference>
<dbReference type="InterPro" id="IPR050171">
    <property type="entry name" value="MFS_Transporters"/>
</dbReference>
<dbReference type="InterPro" id="IPR036259">
    <property type="entry name" value="MFS_trans_sf"/>
</dbReference>
<accession>A0A7Y9XC72</accession>
<keyword evidence="5 8" id="KW-1133">Transmembrane helix</keyword>
<feature type="transmembrane region" description="Helical" evidence="8">
    <location>
        <begin position="369"/>
        <end position="386"/>
    </location>
</feature>
<dbReference type="PANTHER" id="PTHR23517">
    <property type="entry name" value="RESISTANCE PROTEIN MDTM, PUTATIVE-RELATED-RELATED"/>
    <property type="match status" value="1"/>
</dbReference>
<feature type="transmembrane region" description="Helical" evidence="8">
    <location>
        <begin position="250"/>
        <end position="270"/>
    </location>
</feature>
<dbReference type="GO" id="GO:0005886">
    <property type="term" value="C:plasma membrane"/>
    <property type="evidence" value="ECO:0007669"/>
    <property type="project" value="UniProtKB-SubCell"/>
</dbReference>
<evidence type="ECO:0000256" key="5">
    <source>
        <dbReference type="ARBA" id="ARBA00022989"/>
    </source>
</evidence>
<dbReference type="PROSITE" id="PS50850">
    <property type="entry name" value="MFS"/>
    <property type="match status" value="1"/>
</dbReference>
<feature type="transmembrane region" description="Helical" evidence="8">
    <location>
        <begin position="305"/>
        <end position="329"/>
    </location>
</feature>
<dbReference type="Proteomes" id="UP000189004">
    <property type="component" value="Unassembled WGS sequence"/>
</dbReference>
<feature type="domain" description="Major facilitator superfamily (MFS) profile" evidence="9">
    <location>
        <begin position="14"/>
        <end position="393"/>
    </location>
</feature>
<feature type="transmembrane region" description="Helical" evidence="8">
    <location>
        <begin position="165"/>
        <end position="183"/>
    </location>
</feature>
<sequence length="418" mass="44840">MSESTRSLWTFSPDERTLITGALLNSMAFFAVLPFASLYLADRTELSTPLIGAVVGGIALIAAVGGLFGGALVDRSRALRLMSLGLAANVIIYCMLALVRTPVMIIVLLLMLGAARTLVEPGTKKLLSLADTGDGRIFRVRYITLCLGAIIGPAVGAVLYNMSALAFFLVPAALFALYLLLALTRARSLNALEGPKTPNPRSSHAVGTALRDRSLLLAVGAGAVIFLVFSQVESIIPLYMRVQYAERTEYLFALLLICNAVLALAMQPAIMWLSEKLPRRPLILLGCVSFALAFAFFWLSPVHLALLYVGIVFWTLGEAILLPMPDIAVHELAVDEHKGTYFGLSELRHLGFFVGPVAGGWLLDAHVSSYFLFMGLFIFLCLPLLMRISTAGGQTEGGDPETGPSASSPTPDGAVNHE</sequence>
<comment type="caution">
    <text evidence="11">The sequence shown here is derived from an EMBL/GenBank/DDBJ whole genome shotgun (WGS) entry which is preliminary data.</text>
</comment>
<dbReference type="AlphaFoldDB" id="A0A1V3C6P2"/>
<protein>
    <submittedName>
        <fullName evidence="10">MFS family permease</fullName>
    </submittedName>
</protein>
<keyword evidence="2" id="KW-0813">Transport</keyword>
<evidence type="ECO:0000256" key="3">
    <source>
        <dbReference type="ARBA" id="ARBA00022475"/>
    </source>
</evidence>
<organism evidence="11 12">
    <name type="scientific">Nocardiopsis sinuspersici</name>
    <dbReference type="NCBI Taxonomy" id="501010"/>
    <lineage>
        <taxon>Bacteria</taxon>
        <taxon>Bacillati</taxon>
        <taxon>Actinomycetota</taxon>
        <taxon>Actinomycetes</taxon>
        <taxon>Streptosporangiales</taxon>
        <taxon>Nocardiopsidaceae</taxon>
        <taxon>Nocardiopsis</taxon>
    </lineage>
</organism>
<dbReference type="PANTHER" id="PTHR23517:SF2">
    <property type="entry name" value="MULTIDRUG RESISTANCE PROTEIN MDTH"/>
    <property type="match status" value="1"/>
</dbReference>
<feature type="transmembrane region" description="Helical" evidence="8">
    <location>
        <begin position="282"/>
        <end position="299"/>
    </location>
</feature>
<dbReference type="Pfam" id="PF07690">
    <property type="entry name" value="MFS_1"/>
    <property type="match status" value="1"/>
</dbReference>
<dbReference type="SUPFAM" id="SSF103473">
    <property type="entry name" value="MFS general substrate transporter"/>
    <property type="match status" value="1"/>
</dbReference>
<reference evidence="11" key="2">
    <citation type="submission" date="2016-08" db="EMBL/GenBank/DDBJ databases">
        <authorList>
            <person name="Seilhamer J.J."/>
        </authorList>
    </citation>
    <scope>NUCLEOTIDE SEQUENCE [LARGE SCALE GENOMIC DNA]</scope>
    <source>
        <strain evidence="11">UTMC102</strain>
    </source>
</reference>
<name>A0A1V3C6P2_9ACTN</name>
<proteinExistence type="predicted"/>
<keyword evidence="12" id="KW-1185">Reference proteome</keyword>
<feature type="transmembrane region" description="Helical" evidence="8">
    <location>
        <begin position="50"/>
        <end position="70"/>
    </location>
</feature>
<keyword evidence="4 8" id="KW-0812">Transmembrane</keyword>
<feature type="transmembrane region" description="Helical" evidence="8">
    <location>
        <begin position="90"/>
        <end position="119"/>
    </location>
</feature>
<dbReference type="OrthoDB" id="3237211at2"/>
<evidence type="ECO:0000313" key="10">
    <source>
        <dbReference type="EMBL" id="NYH52904.1"/>
    </source>
</evidence>
<evidence type="ECO:0000256" key="2">
    <source>
        <dbReference type="ARBA" id="ARBA00022448"/>
    </source>
</evidence>
<keyword evidence="6 8" id="KW-0472">Membrane</keyword>
<evidence type="ECO:0000256" key="8">
    <source>
        <dbReference type="SAM" id="Phobius"/>
    </source>
</evidence>
<evidence type="ECO:0000313" key="12">
    <source>
        <dbReference type="Proteomes" id="UP000189004"/>
    </source>
</evidence>
<dbReference type="InterPro" id="IPR011701">
    <property type="entry name" value="MFS"/>
</dbReference>
<feature type="transmembrane region" description="Helical" evidence="8">
    <location>
        <begin position="20"/>
        <end position="41"/>
    </location>
</feature>
<evidence type="ECO:0000313" key="13">
    <source>
        <dbReference type="Proteomes" id="UP000584931"/>
    </source>
</evidence>